<dbReference type="SUPFAM" id="SSF53850">
    <property type="entry name" value="Periplasmic binding protein-like II"/>
    <property type="match status" value="1"/>
</dbReference>
<dbReference type="InterPro" id="IPR036388">
    <property type="entry name" value="WH-like_DNA-bd_sf"/>
</dbReference>
<gene>
    <name evidence="6" type="ORF">ABOZ73_15570</name>
</gene>
<dbReference type="InterPro" id="IPR000847">
    <property type="entry name" value="LysR_HTH_N"/>
</dbReference>
<keyword evidence="2" id="KW-0805">Transcription regulation</keyword>
<evidence type="ECO:0000256" key="2">
    <source>
        <dbReference type="ARBA" id="ARBA00023015"/>
    </source>
</evidence>
<dbReference type="PROSITE" id="PS50931">
    <property type="entry name" value="HTH_LYSR"/>
    <property type="match status" value="1"/>
</dbReference>
<dbReference type="AlphaFoldDB" id="A0AB39KQP4"/>
<keyword evidence="4" id="KW-0804">Transcription</keyword>
<dbReference type="GO" id="GO:0006351">
    <property type="term" value="P:DNA-templated transcription"/>
    <property type="evidence" value="ECO:0007669"/>
    <property type="project" value="TreeGrafter"/>
</dbReference>
<dbReference type="SUPFAM" id="SSF46785">
    <property type="entry name" value="Winged helix' DNA-binding domain"/>
    <property type="match status" value="1"/>
</dbReference>
<dbReference type="PANTHER" id="PTHR30537:SF5">
    <property type="entry name" value="HTH-TYPE TRANSCRIPTIONAL ACTIVATOR TTDR-RELATED"/>
    <property type="match status" value="1"/>
</dbReference>
<evidence type="ECO:0000256" key="1">
    <source>
        <dbReference type="ARBA" id="ARBA00009437"/>
    </source>
</evidence>
<dbReference type="InterPro" id="IPR036390">
    <property type="entry name" value="WH_DNA-bd_sf"/>
</dbReference>
<dbReference type="Gene3D" id="1.10.10.10">
    <property type="entry name" value="Winged helix-like DNA-binding domain superfamily/Winged helix DNA-binding domain"/>
    <property type="match status" value="1"/>
</dbReference>
<dbReference type="InterPro" id="IPR058163">
    <property type="entry name" value="LysR-type_TF_proteobact-type"/>
</dbReference>
<dbReference type="RefSeq" id="WP_369059035.1">
    <property type="nucleotide sequence ID" value="NZ_CP158375.1"/>
</dbReference>
<evidence type="ECO:0000256" key="3">
    <source>
        <dbReference type="ARBA" id="ARBA00023125"/>
    </source>
</evidence>
<name>A0AB39KQP4_9CAUL</name>
<protein>
    <submittedName>
        <fullName evidence="6">LysR family transcriptional regulator</fullName>
    </submittedName>
</protein>
<comment type="similarity">
    <text evidence="1">Belongs to the LysR transcriptional regulatory family.</text>
</comment>
<organism evidence="6">
    <name type="scientific">Caulobacter sp. 73W</name>
    <dbReference type="NCBI Taxonomy" id="3161137"/>
    <lineage>
        <taxon>Bacteria</taxon>
        <taxon>Pseudomonadati</taxon>
        <taxon>Pseudomonadota</taxon>
        <taxon>Alphaproteobacteria</taxon>
        <taxon>Caulobacterales</taxon>
        <taxon>Caulobacteraceae</taxon>
        <taxon>Caulobacter</taxon>
    </lineage>
</organism>
<reference evidence="6" key="1">
    <citation type="submission" date="2024-06" db="EMBL/GenBank/DDBJ databases">
        <title>Caulobacter inopinatus, sp. nov.</title>
        <authorList>
            <person name="Donachie S.P."/>
        </authorList>
    </citation>
    <scope>NUCLEOTIDE SEQUENCE</scope>
    <source>
        <strain evidence="6">73W</strain>
    </source>
</reference>
<evidence type="ECO:0000256" key="4">
    <source>
        <dbReference type="ARBA" id="ARBA00023163"/>
    </source>
</evidence>
<accession>A0AB39KQP4</accession>
<dbReference type="GO" id="GO:0043565">
    <property type="term" value="F:sequence-specific DNA binding"/>
    <property type="evidence" value="ECO:0007669"/>
    <property type="project" value="TreeGrafter"/>
</dbReference>
<evidence type="ECO:0000259" key="5">
    <source>
        <dbReference type="PROSITE" id="PS50931"/>
    </source>
</evidence>
<feature type="domain" description="HTH lysR-type" evidence="5">
    <location>
        <begin position="1"/>
        <end position="59"/>
    </location>
</feature>
<dbReference type="GO" id="GO:0003700">
    <property type="term" value="F:DNA-binding transcription factor activity"/>
    <property type="evidence" value="ECO:0007669"/>
    <property type="project" value="InterPro"/>
</dbReference>
<dbReference type="EMBL" id="CP158375">
    <property type="protein sequence ID" value="XDO96181.1"/>
    <property type="molecule type" value="Genomic_DNA"/>
</dbReference>
<dbReference type="FunFam" id="1.10.10.10:FF:000001">
    <property type="entry name" value="LysR family transcriptional regulator"/>
    <property type="match status" value="1"/>
</dbReference>
<dbReference type="InterPro" id="IPR005119">
    <property type="entry name" value="LysR_subst-bd"/>
</dbReference>
<evidence type="ECO:0000313" key="6">
    <source>
        <dbReference type="EMBL" id="XDO96181.1"/>
    </source>
</evidence>
<proteinExistence type="inferred from homology"/>
<dbReference type="Pfam" id="PF03466">
    <property type="entry name" value="LysR_substrate"/>
    <property type="match status" value="1"/>
</dbReference>
<dbReference type="Gene3D" id="3.40.190.290">
    <property type="match status" value="1"/>
</dbReference>
<dbReference type="Pfam" id="PF00126">
    <property type="entry name" value="HTH_1"/>
    <property type="match status" value="1"/>
</dbReference>
<dbReference type="PANTHER" id="PTHR30537">
    <property type="entry name" value="HTH-TYPE TRANSCRIPTIONAL REGULATOR"/>
    <property type="match status" value="1"/>
</dbReference>
<dbReference type="CDD" id="cd08475">
    <property type="entry name" value="PBP2_CrgA_like_6"/>
    <property type="match status" value="1"/>
</dbReference>
<sequence>MDRLRSMTVFVRAAELGSFAAAAAALDLSAPMVGKHVQALETALGGRLLHRTTRRQSLTDLGRAYYERCRTVLAELAAADELAADLTGEPVGRLRVALPAHLGRRCLAPTLTALAARHPRLELDLSFSDRFVDLVEDGFDLAVRTGRLADRAGMTARLLGRQPMVVCASPAYLARHGAPRTASELGDHTAIAYRRSGRVKPWIFPLDDGSQIEVMLAHRLRLDDMDAMADAATQGLGLVWLPYWLVRSRLEAGSLVLVMPDQAPFLYDVHAVWLSTLSIPRKVRLAIDALAVELPPQLQIAR</sequence>
<keyword evidence="3" id="KW-0238">DNA-binding</keyword>